<dbReference type="Gene3D" id="3.40.30.10">
    <property type="entry name" value="Glutaredoxin"/>
    <property type="match status" value="1"/>
</dbReference>
<dbReference type="EMBL" id="JAENIM010000034">
    <property type="protein sequence ID" value="MBK1790826.1"/>
    <property type="molecule type" value="Genomic_DNA"/>
</dbReference>
<evidence type="ECO:0000256" key="5">
    <source>
        <dbReference type="ARBA" id="ARBA00023002"/>
    </source>
</evidence>
<comment type="similarity">
    <text evidence="9">Belongs to the peroxiredoxin family. BCP/PrxQ subfamily.</text>
</comment>
<feature type="signal peptide" evidence="12">
    <location>
        <begin position="1"/>
        <end position="25"/>
    </location>
</feature>
<dbReference type="GO" id="GO:0008379">
    <property type="term" value="F:thioredoxin peroxidase activity"/>
    <property type="evidence" value="ECO:0007669"/>
    <property type="project" value="TreeGrafter"/>
</dbReference>
<keyword evidence="4" id="KW-0049">Antioxidant</keyword>
<proteinExistence type="inferred from homology"/>
<dbReference type="PROSITE" id="PS51352">
    <property type="entry name" value="THIOREDOXIN_2"/>
    <property type="match status" value="1"/>
</dbReference>
<dbReference type="EC" id="1.11.1.24" evidence="2"/>
<keyword evidence="15" id="KW-1185">Reference proteome</keyword>
<evidence type="ECO:0000313" key="14">
    <source>
        <dbReference type="EMBL" id="MBK1790826.1"/>
    </source>
</evidence>
<dbReference type="PANTHER" id="PTHR42801:SF7">
    <property type="entry name" value="SLL1159 PROTEIN"/>
    <property type="match status" value="1"/>
</dbReference>
<evidence type="ECO:0000256" key="10">
    <source>
        <dbReference type="ARBA" id="ARBA00042639"/>
    </source>
</evidence>
<accession>A0A8J7SJ17</accession>
<dbReference type="GO" id="GO:0005737">
    <property type="term" value="C:cytoplasm"/>
    <property type="evidence" value="ECO:0007669"/>
    <property type="project" value="TreeGrafter"/>
</dbReference>
<dbReference type="RefSeq" id="WP_200310850.1">
    <property type="nucleotide sequence ID" value="NZ_JAENIM010000034.1"/>
</dbReference>
<dbReference type="PANTHER" id="PTHR42801">
    <property type="entry name" value="THIOREDOXIN-DEPENDENT PEROXIDE REDUCTASE"/>
    <property type="match status" value="1"/>
</dbReference>
<dbReference type="InterPro" id="IPR050924">
    <property type="entry name" value="Peroxiredoxin_BCP/PrxQ"/>
</dbReference>
<evidence type="ECO:0000313" key="15">
    <source>
        <dbReference type="Proteomes" id="UP000624703"/>
    </source>
</evidence>
<comment type="function">
    <text evidence="1">Thiol-specific peroxidase that catalyzes the reduction of hydrogen peroxide and organic hydroperoxides to water and alcohols, respectively. Plays a role in cell protection against oxidative stress by detoxifying peroxides and as sensor of hydrogen peroxide-mediated signaling events.</text>
</comment>
<evidence type="ECO:0000256" key="9">
    <source>
        <dbReference type="ARBA" id="ARBA00038489"/>
    </source>
</evidence>
<evidence type="ECO:0000256" key="11">
    <source>
        <dbReference type="ARBA" id="ARBA00049091"/>
    </source>
</evidence>
<evidence type="ECO:0000256" key="3">
    <source>
        <dbReference type="ARBA" id="ARBA00022559"/>
    </source>
</evidence>
<keyword evidence="3" id="KW-0575">Peroxidase</keyword>
<sequence>MKIPALSKICTFGGLLTLLPSSLLADSLQDQLDARRAEFTANAPAETIEEYNKGVQSVIESGMLERALKVGDKAPDFTLNNATGQPVTLSKQLENAPVILTWYRGSWCPYCNITLNAYQKSLPEFKAAGAQLLALTPELPDKSLTTSQKFKLDYQVLSDVDNQVAEKYKIVFKMSPWVEKAMREFADLKKYNGASYNDSQLPLSATYIIDQKGIIRWAFLDAEYRNRATSEQILAELKKLN</sequence>
<dbReference type="GO" id="GO:0045454">
    <property type="term" value="P:cell redox homeostasis"/>
    <property type="evidence" value="ECO:0007669"/>
    <property type="project" value="TreeGrafter"/>
</dbReference>
<comment type="caution">
    <text evidence="14">The sequence shown here is derived from an EMBL/GenBank/DDBJ whole genome shotgun (WGS) entry which is preliminary data.</text>
</comment>
<gene>
    <name evidence="14" type="ORF">JIN82_06620</name>
</gene>
<keyword evidence="6" id="KW-1015">Disulfide bond</keyword>
<evidence type="ECO:0000256" key="1">
    <source>
        <dbReference type="ARBA" id="ARBA00003330"/>
    </source>
</evidence>
<keyword evidence="5" id="KW-0560">Oxidoreductase</keyword>
<feature type="domain" description="Thioredoxin" evidence="13">
    <location>
        <begin position="68"/>
        <end position="241"/>
    </location>
</feature>
<dbReference type="Pfam" id="PF00578">
    <property type="entry name" value="AhpC-TSA"/>
    <property type="match status" value="1"/>
</dbReference>
<evidence type="ECO:0000256" key="7">
    <source>
        <dbReference type="ARBA" id="ARBA00023284"/>
    </source>
</evidence>
<evidence type="ECO:0000256" key="4">
    <source>
        <dbReference type="ARBA" id="ARBA00022862"/>
    </source>
</evidence>
<evidence type="ECO:0000256" key="12">
    <source>
        <dbReference type="SAM" id="SignalP"/>
    </source>
</evidence>
<feature type="chain" id="PRO_5035325672" description="thioredoxin-dependent peroxiredoxin" evidence="12">
    <location>
        <begin position="26"/>
        <end position="241"/>
    </location>
</feature>
<evidence type="ECO:0000259" key="13">
    <source>
        <dbReference type="PROSITE" id="PS51352"/>
    </source>
</evidence>
<reference evidence="14" key="1">
    <citation type="submission" date="2021-01" db="EMBL/GenBank/DDBJ databases">
        <title>Modified the classification status of verrucomicrobia.</title>
        <authorList>
            <person name="Feng X."/>
        </authorList>
    </citation>
    <scope>NUCLEOTIDE SEQUENCE</scope>
    <source>
        <strain evidence="14">_KCTC 22039</strain>
    </source>
</reference>
<dbReference type="InterPro" id="IPR013766">
    <property type="entry name" value="Thioredoxin_domain"/>
</dbReference>
<dbReference type="SUPFAM" id="SSF52833">
    <property type="entry name" value="Thioredoxin-like"/>
    <property type="match status" value="1"/>
</dbReference>
<evidence type="ECO:0000256" key="8">
    <source>
        <dbReference type="ARBA" id="ARBA00032824"/>
    </source>
</evidence>
<dbReference type="InterPro" id="IPR000866">
    <property type="entry name" value="AhpC/TSA"/>
</dbReference>
<dbReference type="GO" id="GO:0034599">
    <property type="term" value="P:cellular response to oxidative stress"/>
    <property type="evidence" value="ECO:0007669"/>
    <property type="project" value="TreeGrafter"/>
</dbReference>
<comment type="catalytic activity">
    <reaction evidence="11">
        <text>a hydroperoxide + [thioredoxin]-dithiol = an alcohol + [thioredoxin]-disulfide + H2O</text>
        <dbReference type="Rhea" id="RHEA:62620"/>
        <dbReference type="Rhea" id="RHEA-COMP:10698"/>
        <dbReference type="Rhea" id="RHEA-COMP:10700"/>
        <dbReference type="ChEBI" id="CHEBI:15377"/>
        <dbReference type="ChEBI" id="CHEBI:29950"/>
        <dbReference type="ChEBI" id="CHEBI:30879"/>
        <dbReference type="ChEBI" id="CHEBI:35924"/>
        <dbReference type="ChEBI" id="CHEBI:50058"/>
        <dbReference type="EC" id="1.11.1.24"/>
    </reaction>
</comment>
<dbReference type="CDD" id="cd02970">
    <property type="entry name" value="PRX_like2"/>
    <property type="match status" value="1"/>
</dbReference>
<name>A0A8J7SJ17_9BACT</name>
<evidence type="ECO:0000256" key="2">
    <source>
        <dbReference type="ARBA" id="ARBA00013017"/>
    </source>
</evidence>
<dbReference type="InterPro" id="IPR036249">
    <property type="entry name" value="Thioredoxin-like_sf"/>
</dbReference>
<evidence type="ECO:0000256" key="6">
    <source>
        <dbReference type="ARBA" id="ARBA00023157"/>
    </source>
</evidence>
<organism evidence="14 15">
    <name type="scientific">Persicirhabdus sediminis</name>
    <dbReference type="NCBI Taxonomy" id="454144"/>
    <lineage>
        <taxon>Bacteria</taxon>
        <taxon>Pseudomonadati</taxon>
        <taxon>Verrucomicrobiota</taxon>
        <taxon>Verrucomicrobiia</taxon>
        <taxon>Verrucomicrobiales</taxon>
        <taxon>Verrucomicrobiaceae</taxon>
        <taxon>Persicirhabdus</taxon>
    </lineage>
</organism>
<keyword evidence="7" id="KW-0676">Redox-active center</keyword>
<keyword evidence="12" id="KW-0732">Signal</keyword>
<dbReference type="AlphaFoldDB" id="A0A8J7SJ17"/>
<dbReference type="Proteomes" id="UP000624703">
    <property type="component" value="Unassembled WGS sequence"/>
</dbReference>
<protein>
    <recommendedName>
        <fullName evidence="2">thioredoxin-dependent peroxiredoxin</fullName>
        <ecNumber evidence="2">1.11.1.24</ecNumber>
    </recommendedName>
    <alternativeName>
        <fullName evidence="8">Thioredoxin peroxidase</fullName>
    </alternativeName>
    <alternativeName>
        <fullName evidence="10">Thioredoxin-dependent peroxiredoxin Bcp</fullName>
    </alternativeName>
</protein>